<dbReference type="Proteomes" id="UP000294933">
    <property type="component" value="Unassembled WGS sequence"/>
</dbReference>
<dbReference type="VEuPathDB" id="FungiDB:BD410DRAFT_809020"/>
<keyword evidence="2" id="KW-1185">Reference proteome</keyword>
<reference evidence="1 2" key="1">
    <citation type="submission" date="2018-06" db="EMBL/GenBank/DDBJ databases">
        <title>A transcriptomic atlas of mushroom development highlights an independent origin of complex multicellularity.</title>
        <authorList>
            <consortium name="DOE Joint Genome Institute"/>
            <person name="Krizsan K."/>
            <person name="Almasi E."/>
            <person name="Merenyi Z."/>
            <person name="Sahu N."/>
            <person name="Viragh M."/>
            <person name="Koszo T."/>
            <person name="Mondo S."/>
            <person name="Kiss B."/>
            <person name="Balint B."/>
            <person name="Kues U."/>
            <person name="Barry K."/>
            <person name="Hegedus J.C."/>
            <person name="Henrissat B."/>
            <person name="Johnson J."/>
            <person name="Lipzen A."/>
            <person name="Ohm R."/>
            <person name="Nagy I."/>
            <person name="Pangilinan J."/>
            <person name="Yan J."/>
            <person name="Xiong Y."/>
            <person name="Grigoriev I.V."/>
            <person name="Hibbett D.S."/>
            <person name="Nagy L.G."/>
        </authorList>
    </citation>
    <scope>NUCLEOTIDE SEQUENCE [LARGE SCALE GENOMIC DNA]</scope>
    <source>
        <strain evidence="1 2">SZMC22713</strain>
    </source>
</reference>
<sequence>MSLCREAPGKPTHCLIDSSCHGEGVSDKNHVPEVPFSLLTISSSRYSDVTLRTTLQTDNDLLEINALFLSKRSGKSADSKIWSELTAFVMTLPVSVLITLHQSESKICFVAMWHRTMPPRRLRENIAKTFVHGYGSNAVSVYSDLWLCALTSAWSQKMRDENDGQISSHCGTFEYGMGDHNARLSDNVNPYNENRGTEFFNGDPNAPAFWTNSRFAVVY</sequence>
<dbReference type="EMBL" id="ML170280">
    <property type="protein sequence ID" value="TDL15315.1"/>
    <property type="molecule type" value="Genomic_DNA"/>
</dbReference>
<organism evidence="1 2">
    <name type="scientific">Rickenella mellea</name>
    <dbReference type="NCBI Taxonomy" id="50990"/>
    <lineage>
        <taxon>Eukaryota</taxon>
        <taxon>Fungi</taxon>
        <taxon>Dikarya</taxon>
        <taxon>Basidiomycota</taxon>
        <taxon>Agaricomycotina</taxon>
        <taxon>Agaricomycetes</taxon>
        <taxon>Hymenochaetales</taxon>
        <taxon>Rickenellaceae</taxon>
        <taxon>Rickenella</taxon>
    </lineage>
</organism>
<dbReference type="AlphaFoldDB" id="A0A4Y7PJB9"/>
<gene>
    <name evidence="1" type="ORF">BD410DRAFT_809020</name>
</gene>
<evidence type="ECO:0000313" key="1">
    <source>
        <dbReference type="EMBL" id="TDL15315.1"/>
    </source>
</evidence>
<proteinExistence type="predicted"/>
<name>A0A4Y7PJB9_9AGAM</name>
<accession>A0A4Y7PJB9</accession>
<protein>
    <submittedName>
        <fullName evidence="1">Uncharacterized protein</fullName>
    </submittedName>
</protein>
<evidence type="ECO:0000313" key="2">
    <source>
        <dbReference type="Proteomes" id="UP000294933"/>
    </source>
</evidence>